<dbReference type="GO" id="GO:0030288">
    <property type="term" value="C:outer membrane-bounded periplasmic space"/>
    <property type="evidence" value="ECO:0007669"/>
    <property type="project" value="TreeGrafter"/>
</dbReference>
<dbReference type="Gene3D" id="2.70.98.10">
    <property type="match status" value="1"/>
</dbReference>
<gene>
    <name evidence="8" type="ORF">FJU08_05885</name>
</gene>
<dbReference type="PIRSF" id="PIRSF006281">
    <property type="entry name" value="MdoG"/>
    <property type="match status" value="1"/>
</dbReference>
<dbReference type="GO" id="GO:0003824">
    <property type="term" value="F:catalytic activity"/>
    <property type="evidence" value="ECO:0007669"/>
    <property type="project" value="InterPro"/>
</dbReference>
<dbReference type="InterPro" id="IPR014756">
    <property type="entry name" value="Ig_E-set"/>
</dbReference>
<evidence type="ECO:0000256" key="2">
    <source>
        <dbReference type="ARBA" id="ARBA00005001"/>
    </source>
</evidence>
<evidence type="ECO:0000256" key="4">
    <source>
        <dbReference type="ARBA" id="ARBA00015376"/>
    </source>
</evidence>
<dbReference type="PANTHER" id="PTHR30504">
    <property type="entry name" value="GLUCANS BIOSYNTHESIS PROTEIN"/>
    <property type="match status" value="1"/>
</dbReference>
<keyword evidence="9" id="KW-1185">Reference proteome</keyword>
<dbReference type="Gene3D" id="2.60.40.10">
    <property type="entry name" value="Immunoglobulins"/>
    <property type="match status" value="1"/>
</dbReference>
<dbReference type="InterPro" id="IPR014718">
    <property type="entry name" value="GH-type_carb-bd"/>
</dbReference>
<reference evidence="8 9" key="1">
    <citation type="submission" date="2019-06" db="EMBL/GenBank/DDBJ databases">
        <authorList>
            <person name="Li M."/>
        </authorList>
    </citation>
    <scope>NUCLEOTIDE SEQUENCE [LARGE SCALE GENOMIC DNA]</scope>
    <source>
        <strain evidence="8 9">BGMRC2036</strain>
    </source>
</reference>
<comment type="pathway">
    <text evidence="2">Glycan metabolism; osmoregulated periplasmic glucan (OPG) biosynthesis.</text>
</comment>
<dbReference type="SUPFAM" id="SSF74650">
    <property type="entry name" value="Galactose mutarotase-like"/>
    <property type="match status" value="1"/>
</dbReference>
<dbReference type="InterPro" id="IPR011013">
    <property type="entry name" value="Gal_mutarotase_sf_dom"/>
</dbReference>
<dbReference type="SUPFAM" id="SSF81296">
    <property type="entry name" value="E set domains"/>
    <property type="match status" value="1"/>
</dbReference>
<evidence type="ECO:0000256" key="3">
    <source>
        <dbReference type="ARBA" id="ARBA00009284"/>
    </source>
</evidence>
<dbReference type="Proteomes" id="UP000318801">
    <property type="component" value="Unassembled WGS sequence"/>
</dbReference>
<comment type="similarity">
    <text evidence="3">Belongs to the OpgD/OpgG family.</text>
</comment>
<dbReference type="AlphaFoldDB" id="A0A506UGU4"/>
<proteinExistence type="inferred from homology"/>
<feature type="domain" description="Glucan biosynthesis periplasmic MdoG C-terminal" evidence="7">
    <location>
        <begin position="56"/>
        <end position="534"/>
    </location>
</feature>
<keyword evidence="5" id="KW-0574">Periplasm</keyword>
<dbReference type="GO" id="GO:0030246">
    <property type="term" value="F:carbohydrate binding"/>
    <property type="evidence" value="ECO:0007669"/>
    <property type="project" value="InterPro"/>
</dbReference>
<dbReference type="UniPathway" id="UPA00637"/>
<dbReference type="InterPro" id="IPR013783">
    <property type="entry name" value="Ig-like_fold"/>
</dbReference>
<keyword evidence="6" id="KW-0732">Signal</keyword>
<accession>A0A506UGU4</accession>
<name>A0A506UGU4_9HYPH</name>
<evidence type="ECO:0000313" key="9">
    <source>
        <dbReference type="Proteomes" id="UP000318801"/>
    </source>
</evidence>
<evidence type="ECO:0000259" key="7">
    <source>
        <dbReference type="Pfam" id="PF04349"/>
    </source>
</evidence>
<sequence length="542" mass="59882">MKRRTFLAQTAMGALAVSSLAGPVLADGDQAAVEASQPVAQPKPAMPTLSDNATPFSFDGLTQLMKEKAGEPYVEPKQTSAGPFDDLSYDEFRAIRYDPNKAIWRDRSDFQMNVFPLGWLYKNPVGLYEIAGGKARQFEFTADDFIYQPPLDASRFAGAELPGVAGFRLNYPLNRKDVSDELISFLGASYFRALGKGSLYGLSARGLAVNTATNAGEEFPMFTDFYIQRPQPDDESITVFAALDSKSVTGAYRFVITPGMNTRMEVSARLFFRADINRLGIAPMTSMYLFGPANHHAFDDYRERVHDSEGLKIIRSDRTEVWRSLENPKKLANSYLGETSPRAFGLYQRHRSFDDYQDAEAHYERRPSLLVEPLSDWGDGTVSLVEIPTALEINDNIVCFWQPKAPAKAGGSASYDYRLTWGSIEEDQTRLARVVELRSGEGGVSGNENDDGTRKFVVDFAGGSLADLPAGTEVKAHVTATNAEIVHSTVSQVNGQGVWRLAIDLKPDGDKPVELVGSLNDGAQDLSEIWLYQWRVGDEKPN</sequence>
<comment type="subcellular location">
    <subcellularLocation>
        <location evidence="1">Periplasm</location>
    </subcellularLocation>
</comment>
<dbReference type="GO" id="GO:0051274">
    <property type="term" value="P:beta-glucan biosynthetic process"/>
    <property type="evidence" value="ECO:0007669"/>
    <property type="project" value="TreeGrafter"/>
</dbReference>
<evidence type="ECO:0000256" key="6">
    <source>
        <dbReference type="SAM" id="SignalP"/>
    </source>
</evidence>
<feature type="chain" id="PRO_5021421868" description="Glucans biosynthesis protein G" evidence="6">
    <location>
        <begin position="27"/>
        <end position="542"/>
    </location>
</feature>
<evidence type="ECO:0000256" key="5">
    <source>
        <dbReference type="ARBA" id="ARBA00022764"/>
    </source>
</evidence>
<dbReference type="InterPro" id="IPR014438">
    <property type="entry name" value="Glucan_biosyn_MdoG/MdoD"/>
</dbReference>
<dbReference type="RefSeq" id="WP_141148029.1">
    <property type="nucleotide sequence ID" value="NZ_VHLG01000002.1"/>
</dbReference>
<comment type="caution">
    <text evidence="8">The sequence shown here is derived from an EMBL/GenBank/DDBJ whole genome shotgun (WGS) entry which is preliminary data.</text>
</comment>
<evidence type="ECO:0000313" key="8">
    <source>
        <dbReference type="EMBL" id="TPW32519.1"/>
    </source>
</evidence>
<feature type="signal peptide" evidence="6">
    <location>
        <begin position="1"/>
        <end position="26"/>
    </location>
</feature>
<dbReference type="InterPro" id="IPR007444">
    <property type="entry name" value="Glucan_biosyn_MdoG_C"/>
</dbReference>
<dbReference type="EMBL" id="VHLG01000002">
    <property type="protein sequence ID" value="TPW32519.1"/>
    <property type="molecule type" value="Genomic_DNA"/>
</dbReference>
<dbReference type="PANTHER" id="PTHR30504:SF4">
    <property type="entry name" value="GLUCANS BIOSYNTHESIS PROTEIN G"/>
    <property type="match status" value="1"/>
</dbReference>
<dbReference type="Pfam" id="PF04349">
    <property type="entry name" value="MdoG"/>
    <property type="match status" value="1"/>
</dbReference>
<protein>
    <recommendedName>
        <fullName evidence="4">Glucans biosynthesis protein G</fullName>
    </recommendedName>
</protein>
<evidence type="ECO:0000256" key="1">
    <source>
        <dbReference type="ARBA" id="ARBA00004418"/>
    </source>
</evidence>
<organism evidence="8 9">
    <name type="scientific">Martelella alba</name>
    <dbReference type="NCBI Taxonomy" id="2590451"/>
    <lineage>
        <taxon>Bacteria</taxon>
        <taxon>Pseudomonadati</taxon>
        <taxon>Pseudomonadota</taxon>
        <taxon>Alphaproteobacteria</taxon>
        <taxon>Hyphomicrobiales</taxon>
        <taxon>Aurantimonadaceae</taxon>
        <taxon>Martelella</taxon>
    </lineage>
</organism>
<dbReference type="OrthoDB" id="9777817at2"/>